<dbReference type="Gene3D" id="3.40.50.1110">
    <property type="entry name" value="SGNH hydrolase"/>
    <property type="match status" value="1"/>
</dbReference>
<dbReference type="GO" id="GO:0006629">
    <property type="term" value="P:lipid metabolic process"/>
    <property type="evidence" value="ECO:0007669"/>
    <property type="project" value="TreeGrafter"/>
</dbReference>
<dbReference type="OMA" id="INACIIR"/>
<sequence>MGSIISYDSKRPLLVCALPRASPAPATGTEDATLVASISSIVKSAGLKPYATPLSTDEIKEWNALGDSFTAGIGSNGLDDSLRISQDCSRYDKAYPMQMNADTRWPGKPADRKLNFGACSGNVMQDIRTKQLSDNAPVDYQNFGKPQLAVITLGGNDLGFESAINACIIRAHGWPNIPGRNRVLIGIENKIQDLGFLGAFDELLLAIVVKGRVNGGADPPESFQLFVNGDLNFQIKQSAFRLANEGVVYVEGFQDSYIDHQFCDPKADTNLKKPISPKTWFWASDSREAFEAALDSLKTSSDPSVAAIPEQWRRIFHPKGTAYRHHSDVNLNTVLANRQAKPAAPPPPTPPPAPTPTEEEENNICGVWYRIILNHFEIRGENFDPVKFGKDGSGLKKEIKGCGALTKWRFEYTPKDPNFAWFASGQLPIGTKACVGMAVVSADGEGPDGCTGPG</sequence>
<reference evidence="3" key="1">
    <citation type="journal article" date="2014" name="BMC Genomics">
        <title>Genome characteristics reveal the impact of lichenization on lichen-forming fungus Endocarpon pusillum Hedwig (Verrucariales, Ascomycota).</title>
        <authorList>
            <person name="Wang Y.-Y."/>
            <person name="Liu B."/>
            <person name="Zhang X.-Y."/>
            <person name="Zhou Q.-M."/>
            <person name="Zhang T."/>
            <person name="Li H."/>
            <person name="Yu Y.-F."/>
            <person name="Zhang X.-L."/>
            <person name="Hao X.-Y."/>
            <person name="Wang M."/>
            <person name="Wang L."/>
            <person name="Wei J.-C."/>
        </authorList>
    </citation>
    <scope>NUCLEOTIDE SEQUENCE [LARGE SCALE GENOMIC DNA]</scope>
    <source>
        <strain evidence="3">Z07020 / HMAS-L-300199</strain>
    </source>
</reference>
<feature type="compositionally biased region" description="Pro residues" evidence="1">
    <location>
        <begin position="343"/>
        <end position="355"/>
    </location>
</feature>
<dbReference type="InterPro" id="IPR036514">
    <property type="entry name" value="SGNH_hydro_sf"/>
</dbReference>
<dbReference type="InterPro" id="IPR037460">
    <property type="entry name" value="SEST-like"/>
</dbReference>
<dbReference type="PANTHER" id="PTHR37981:SF1">
    <property type="entry name" value="SGNH HYDROLASE-TYPE ESTERASE DOMAIN-CONTAINING PROTEIN"/>
    <property type="match status" value="1"/>
</dbReference>
<proteinExistence type="predicted"/>
<feature type="region of interest" description="Disordered" evidence="1">
    <location>
        <begin position="339"/>
        <end position="360"/>
    </location>
</feature>
<dbReference type="RefSeq" id="XP_007786234.1">
    <property type="nucleotide sequence ID" value="XM_007788044.1"/>
</dbReference>
<dbReference type="OrthoDB" id="1896086at2759"/>
<name>U1I353_ENDPU</name>
<dbReference type="HOGENOM" id="CLU_602733_0_0_1"/>
<evidence type="ECO:0000313" key="3">
    <source>
        <dbReference type="Proteomes" id="UP000019373"/>
    </source>
</evidence>
<dbReference type="eggNOG" id="ENOG502SSJN">
    <property type="taxonomic scope" value="Eukaryota"/>
</dbReference>
<dbReference type="AlphaFoldDB" id="U1I353"/>
<evidence type="ECO:0008006" key="4">
    <source>
        <dbReference type="Google" id="ProtNLM"/>
    </source>
</evidence>
<organism evidence="2 3">
    <name type="scientific">Endocarpon pusillum (strain Z07020 / HMAS-L-300199)</name>
    <name type="common">Lichen-forming fungus</name>
    <dbReference type="NCBI Taxonomy" id="1263415"/>
    <lineage>
        <taxon>Eukaryota</taxon>
        <taxon>Fungi</taxon>
        <taxon>Dikarya</taxon>
        <taxon>Ascomycota</taxon>
        <taxon>Pezizomycotina</taxon>
        <taxon>Eurotiomycetes</taxon>
        <taxon>Chaetothyriomycetidae</taxon>
        <taxon>Verrucariales</taxon>
        <taxon>Verrucariaceae</taxon>
        <taxon>Endocarpon</taxon>
    </lineage>
</organism>
<dbReference type="SUPFAM" id="SSF52266">
    <property type="entry name" value="SGNH hydrolase"/>
    <property type="match status" value="1"/>
</dbReference>
<evidence type="ECO:0000313" key="2">
    <source>
        <dbReference type="EMBL" id="ERF76444.1"/>
    </source>
</evidence>
<dbReference type="PANTHER" id="PTHR37981">
    <property type="entry name" value="LIPASE 2"/>
    <property type="match status" value="1"/>
</dbReference>
<dbReference type="GO" id="GO:0016788">
    <property type="term" value="F:hydrolase activity, acting on ester bonds"/>
    <property type="evidence" value="ECO:0007669"/>
    <property type="project" value="InterPro"/>
</dbReference>
<dbReference type="Proteomes" id="UP000019373">
    <property type="component" value="Unassembled WGS sequence"/>
</dbReference>
<gene>
    <name evidence="2" type="ORF">EPUS_07324</name>
</gene>
<accession>U1I353</accession>
<dbReference type="EMBL" id="KE720763">
    <property type="protein sequence ID" value="ERF76444.1"/>
    <property type="molecule type" value="Genomic_DNA"/>
</dbReference>
<protein>
    <recommendedName>
        <fullName evidence="4">SGNH hydrolase-type esterase domain-containing protein</fullName>
    </recommendedName>
</protein>
<keyword evidence="3" id="KW-1185">Reference proteome</keyword>
<dbReference type="GeneID" id="19242209"/>
<evidence type="ECO:0000256" key="1">
    <source>
        <dbReference type="SAM" id="MobiDB-lite"/>
    </source>
</evidence>